<gene>
    <name evidence="8" type="ORF">C1SCF055_LOCUS208</name>
</gene>
<dbReference type="EMBL" id="CAMXCT010000001">
    <property type="protein sequence ID" value="CAI3971618.1"/>
    <property type="molecule type" value="Genomic_DNA"/>
</dbReference>
<dbReference type="InterPro" id="IPR029066">
    <property type="entry name" value="PLP-binding_barrel"/>
</dbReference>
<evidence type="ECO:0000259" key="6">
    <source>
        <dbReference type="Pfam" id="PF00278"/>
    </source>
</evidence>
<organism evidence="8">
    <name type="scientific">Cladocopium goreaui</name>
    <dbReference type="NCBI Taxonomy" id="2562237"/>
    <lineage>
        <taxon>Eukaryota</taxon>
        <taxon>Sar</taxon>
        <taxon>Alveolata</taxon>
        <taxon>Dinophyceae</taxon>
        <taxon>Suessiales</taxon>
        <taxon>Symbiodiniaceae</taxon>
        <taxon>Cladocopium</taxon>
    </lineage>
</organism>
<dbReference type="InterPro" id="IPR022653">
    <property type="entry name" value="De-COase2_pyr-phos_BS"/>
</dbReference>
<feature type="modified residue" description="N6-(pyridoxal phosphate)lysine" evidence="5">
    <location>
        <position position="571"/>
    </location>
</feature>
<dbReference type="PANTHER" id="PTHR43727:SF2">
    <property type="entry name" value="GROUP IV DECARBOXYLASE"/>
    <property type="match status" value="1"/>
</dbReference>
<reference evidence="9 10" key="2">
    <citation type="submission" date="2024-05" db="EMBL/GenBank/DDBJ databases">
        <authorList>
            <person name="Chen Y."/>
            <person name="Shah S."/>
            <person name="Dougan E. K."/>
            <person name="Thang M."/>
            <person name="Chan C."/>
        </authorList>
    </citation>
    <scope>NUCLEOTIDE SEQUENCE [LARGE SCALE GENOMIC DNA]</scope>
</reference>
<dbReference type="InterPro" id="IPR022644">
    <property type="entry name" value="De-COase2_N"/>
</dbReference>
<dbReference type="CDD" id="cd06828">
    <property type="entry name" value="PLPDE_III_DapDC"/>
    <property type="match status" value="1"/>
</dbReference>
<feature type="domain" description="Orn/DAP/Arg decarboxylase 2 C-terminal" evidence="6">
    <location>
        <begin position="546"/>
        <end position="892"/>
    </location>
</feature>
<dbReference type="Proteomes" id="UP001152797">
    <property type="component" value="Unassembled WGS sequence"/>
</dbReference>
<dbReference type="GO" id="GO:0008836">
    <property type="term" value="F:diaminopimelate decarboxylase activity"/>
    <property type="evidence" value="ECO:0007669"/>
    <property type="project" value="InterPro"/>
</dbReference>
<dbReference type="Pfam" id="PF00278">
    <property type="entry name" value="Orn_DAP_Arg_deC"/>
    <property type="match status" value="1"/>
</dbReference>
<dbReference type="InterPro" id="IPR000183">
    <property type="entry name" value="Orn/DAP/Arg_de-COase"/>
</dbReference>
<dbReference type="PANTHER" id="PTHR43727">
    <property type="entry name" value="DIAMINOPIMELATE DECARBOXYLASE"/>
    <property type="match status" value="1"/>
</dbReference>
<protein>
    <submittedName>
        <fullName evidence="9">Diaminopimelate decarboxylase (DAP decarboxylase) (DAPDC)</fullName>
    </submittedName>
</protein>
<dbReference type="PRINTS" id="PR01179">
    <property type="entry name" value="ODADCRBXLASE"/>
</dbReference>
<dbReference type="EMBL" id="CAMXCT030000001">
    <property type="protein sequence ID" value="CAL4758930.1"/>
    <property type="molecule type" value="Genomic_DNA"/>
</dbReference>
<dbReference type="PRINTS" id="PR01181">
    <property type="entry name" value="DAPDCRBXLASE"/>
</dbReference>
<keyword evidence="10" id="KW-1185">Reference proteome</keyword>
<name>A0A9P1BFL6_9DINO</name>
<evidence type="ECO:0000313" key="10">
    <source>
        <dbReference type="Proteomes" id="UP001152797"/>
    </source>
</evidence>
<dbReference type="InterPro" id="IPR002986">
    <property type="entry name" value="DAP_deCOOHase_LysA"/>
</dbReference>
<dbReference type="AlphaFoldDB" id="A0A9P1BFL6"/>
<dbReference type="EMBL" id="CAMXCT020000001">
    <property type="protein sequence ID" value="CAL1124993.1"/>
    <property type="molecule type" value="Genomic_DNA"/>
</dbReference>
<comment type="caution">
    <text evidence="8">The sequence shown here is derived from an EMBL/GenBank/DDBJ whole genome shotgun (WGS) entry which is preliminary data.</text>
</comment>
<dbReference type="InterPro" id="IPR009006">
    <property type="entry name" value="Ala_racemase/Decarboxylase_C"/>
</dbReference>
<keyword evidence="2" id="KW-0210">Decarboxylase</keyword>
<dbReference type="InterPro" id="IPR022643">
    <property type="entry name" value="De-COase2_C"/>
</dbReference>
<evidence type="ECO:0000313" key="9">
    <source>
        <dbReference type="EMBL" id="CAL4758930.1"/>
    </source>
</evidence>
<sequence>MQPLVILWAKSYQQVIDDIDYVGEASNNPDLGQGLEGLLNLMTQGQGLPLDKEKPWGGVVSSDGFQFQILGFLPITDLEKFVEVIGNLGDPPAEEEEGVYRVEVPGGAISLYMKQVGDWTYVSQSIDGFDNLPEDPVKLLNNLDKEYNFGLKAYVQNIPEIFRQLAVEQIKLGMDENMPHLPDEGDAQYELRTRMMKDQLTSITEAMDELDEVTIGMTVDREKEMGVLDFTVTAVEGSPTAEQYAKMGSGRTKFGGFFDQEAAMTANVNMFLSSEDIDEATGLVESIRSELMKQIDGFDAIPDEQIAAQLKEVIGEFIDVAQSTVDSGRIDGGMALQGEGPFNLIIGTTVAEGDELARLFEDLVDLAETEAGFYGVQLDVGKHKGVRFHTLILPYFGGAEGEMLETLFGSDIEFTFGMSKDAAYLAVGTDGVDRLTKAIDASEEMADKEVPPAQMVMALGPLLNLLAEVDAGDDPLLSSLTLEVPEEDDRLYILMKPVENGVQIHVEAEQGVLGALGTAVMTAAPQMGIPGIPVEQLAREFGTPAYVYDAASIRKRLSDLRAFDTVRYAQKACSNLSILEVVRKEGALVDSVSAGEIHRALAAGYVPQGSPPPIAYTSDIFDEETLDLVVERDIHVNCGSPDMIEQLGARVSGREITLRINPGFGHGHSQKTNTGGEQSKHGIWHEQLDECVELARRNDLKVAGLHLHIGSGTDFEHLSRVCGAMEELAPRVGDTLHSISAGGGLPIRYTEGDQEIDIDEYFRLWDDSRKRIEKTLGRKIDLEIEPGRFVVAESGYLICRICAIKQMGDNLFYLLDAGFNTLARPILYGAYHPISITPVAGSSADRAEQDVVVGGPLCESGDIFTQSEGGFVQKRRLPQANVGDLLVIECAGAYASVMASNYNSKPLPPEVLIDDQQCRLIRRRQSVEDMYIVMNRHILRTLVGSTLAVVILLATSTANAQSVVVYDVPETVTTYYAPSTPVTTYYAPTTTYYAPTTTYYAPTPTTTYYAPAPTTTYYAPSTTTTYYAPTPTTTYYAPTTTYYAPTTTYYAPTPVTSYYAPTTVYSPGVVYTSKVYVAGQPVRNFFRAITP</sequence>
<dbReference type="SUPFAM" id="SSF51419">
    <property type="entry name" value="PLP-binding barrel"/>
    <property type="match status" value="1"/>
</dbReference>
<dbReference type="PROSITE" id="PS00878">
    <property type="entry name" value="ODR_DC_2_1"/>
    <property type="match status" value="1"/>
</dbReference>
<dbReference type="Gene3D" id="3.20.20.10">
    <property type="entry name" value="Alanine racemase"/>
    <property type="match status" value="1"/>
</dbReference>
<evidence type="ECO:0000256" key="1">
    <source>
        <dbReference type="ARBA" id="ARBA00001933"/>
    </source>
</evidence>
<dbReference type="HAMAP" id="MF_02120">
    <property type="entry name" value="LysA"/>
    <property type="match status" value="1"/>
</dbReference>
<accession>A0A9P1BFL6</accession>
<keyword evidence="3 5" id="KW-0663">Pyridoxal phosphate</keyword>
<dbReference type="GO" id="GO:0009089">
    <property type="term" value="P:lysine biosynthetic process via diaminopimelate"/>
    <property type="evidence" value="ECO:0007669"/>
    <property type="project" value="InterPro"/>
</dbReference>
<evidence type="ECO:0000256" key="2">
    <source>
        <dbReference type="ARBA" id="ARBA00022793"/>
    </source>
</evidence>
<dbReference type="InterPro" id="IPR022657">
    <property type="entry name" value="De-COase2_CS"/>
</dbReference>
<proteinExistence type="inferred from homology"/>
<evidence type="ECO:0000256" key="3">
    <source>
        <dbReference type="ARBA" id="ARBA00022898"/>
    </source>
</evidence>
<evidence type="ECO:0000259" key="7">
    <source>
        <dbReference type="Pfam" id="PF02784"/>
    </source>
</evidence>
<dbReference type="Pfam" id="PF02784">
    <property type="entry name" value="Orn_Arg_deC_N"/>
    <property type="match status" value="1"/>
</dbReference>
<comment type="cofactor">
    <cofactor evidence="1 5">
        <name>pyridoxal 5'-phosphate</name>
        <dbReference type="ChEBI" id="CHEBI:597326"/>
    </cofactor>
</comment>
<dbReference type="OrthoDB" id="5034579at2759"/>
<dbReference type="SUPFAM" id="SSF50621">
    <property type="entry name" value="Alanine racemase C-terminal domain-like"/>
    <property type="match status" value="1"/>
</dbReference>
<keyword evidence="4" id="KW-0456">Lyase</keyword>
<reference evidence="8" key="1">
    <citation type="submission" date="2022-10" db="EMBL/GenBank/DDBJ databases">
        <authorList>
            <person name="Chen Y."/>
            <person name="Dougan E. K."/>
            <person name="Chan C."/>
            <person name="Rhodes N."/>
            <person name="Thang M."/>
        </authorList>
    </citation>
    <scope>NUCLEOTIDE SEQUENCE</scope>
</reference>
<evidence type="ECO:0000256" key="5">
    <source>
        <dbReference type="PIRSR" id="PIRSR600183-50"/>
    </source>
</evidence>
<feature type="domain" description="Orn/DAP/Arg decarboxylase 2 N-terminal" evidence="7">
    <location>
        <begin position="562"/>
        <end position="792"/>
    </location>
</feature>
<dbReference type="NCBIfam" id="TIGR01048">
    <property type="entry name" value="lysA"/>
    <property type="match status" value="1"/>
</dbReference>
<dbReference type="PROSITE" id="PS00879">
    <property type="entry name" value="ODR_DC_2_2"/>
    <property type="match status" value="1"/>
</dbReference>
<evidence type="ECO:0000313" key="8">
    <source>
        <dbReference type="EMBL" id="CAI3971618.1"/>
    </source>
</evidence>
<dbReference type="Gene3D" id="2.40.37.10">
    <property type="entry name" value="Lyase, Ornithine Decarboxylase, Chain A, domain 1"/>
    <property type="match status" value="1"/>
</dbReference>
<feature type="active site" description="Proton donor" evidence="5">
    <location>
        <position position="858"/>
    </location>
</feature>
<evidence type="ECO:0000256" key="4">
    <source>
        <dbReference type="ARBA" id="ARBA00023239"/>
    </source>
</evidence>